<gene>
    <name evidence="2" type="ORF">FQA47_020323</name>
</gene>
<comment type="caution">
    <text evidence="2">The sequence shown here is derived from an EMBL/GenBank/DDBJ whole genome shotgun (WGS) entry which is preliminary data.</text>
</comment>
<evidence type="ECO:0000256" key="1">
    <source>
        <dbReference type="SAM" id="MobiDB-lite"/>
    </source>
</evidence>
<protein>
    <submittedName>
        <fullName evidence="2">Uncharacterized protein</fullName>
    </submittedName>
</protein>
<reference evidence="2" key="1">
    <citation type="journal article" name="BMC Genomics">
        <title>Long-read sequencing and de novo genome assembly of marine medaka (Oryzias melastigma).</title>
        <authorList>
            <person name="Liang P."/>
            <person name="Saqib H.S.A."/>
            <person name="Ni X."/>
            <person name="Shen Y."/>
        </authorList>
    </citation>
    <scope>NUCLEOTIDE SEQUENCE</scope>
    <source>
        <strain evidence="2">Bigg-433</strain>
    </source>
</reference>
<dbReference type="Proteomes" id="UP000646548">
    <property type="component" value="Unassembled WGS sequence"/>
</dbReference>
<name>A0A834C9C2_ORYME</name>
<proteinExistence type="predicted"/>
<dbReference type="AlphaFoldDB" id="A0A834C9C2"/>
<accession>A0A834C9C2</accession>
<evidence type="ECO:0000313" key="3">
    <source>
        <dbReference type="Proteomes" id="UP000646548"/>
    </source>
</evidence>
<feature type="region of interest" description="Disordered" evidence="1">
    <location>
        <begin position="1"/>
        <end position="39"/>
    </location>
</feature>
<evidence type="ECO:0000313" key="2">
    <source>
        <dbReference type="EMBL" id="KAF6722366.1"/>
    </source>
</evidence>
<dbReference type="EMBL" id="WKFB01000458">
    <property type="protein sequence ID" value="KAF6722366.1"/>
    <property type="molecule type" value="Genomic_DNA"/>
</dbReference>
<sequence length="55" mass="5829">MPPSQPHYLQDSLNTPTPPEANPSACSTPRSPSHLRGGGDSFHLCTYYPSISSGS</sequence>
<organism evidence="2 3">
    <name type="scientific">Oryzias melastigma</name>
    <name type="common">Marine medaka</name>
    <dbReference type="NCBI Taxonomy" id="30732"/>
    <lineage>
        <taxon>Eukaryota</taxon>
        <taxon>Metazoa</taxon>
        <taxon>Chordata</taxon>
        <taxon>Craniata</taxon>
        <taxon>Vertebrata</taxon>
        <taxon>Euteleostomi</taxon>
        <taxon>Actinopterygii</taxon>
        <taxon>Neopterygii</taxon>
        <taxon>Teleostei</taxon>
        <taxon>Neoteleostei</taxon>
        <taxon>Acanthomorphata</taxon>
        <taxon>Ovalentaria</taxon>
        <taxon>Atherinomorphae</taxon>
        <taxon>Beloniformes</taxon>
        <taxon>Adrianichthyidae</taxon>
        <taxon>Oryziinae</taxon>
        <taxon>Oryzias</taxon>
    </lineage>
</organism>